<sequence>MSAGTVEVGRGQAEKEQGQLLTQSTNSASCTITVTDLSAINVAVAAACVWGATGAAYTSASISGTWGLYEDLTPDLSELASYWSIGDEYTVSMTATSTCSSSQNLGFEGGGVGYFQVTVPANAVNVRVSATDTVSVTGTVNAGFQSRSTNSASCTITVTDLSAINVAVAAACVWGATGAAYTSASISGTWGLYEDLTPDLSELASYWSIGDEYTVSMTATSTCSSSQNLGFEGGGVGYFQVTVPANAVNVRVSATDTVSVTGTVNAGFQSRSTNSASCTITVTDMSAINVAVAAACVWGATVGAAYTSASISGTWGLYDDLTPDLSELASYWSIGDEYTVSMTATSTCSSSQNLGFEGGGVGYFQVTVPANAVNVRVSATDTVSVTGTVNAGFQSRSTNSASCTITVTDLSAINVAVAAACVWGATGAAYTSASISGTWGLYEDLTPDLSELASYWSIGDEYTVSMTATSTCSSSQNLGFEGGGVGYFQVTVPANAVNVRVSATDTVSVTGTVNAGFQSRSTNSASCTITVTDLSAINVAVAAACVSPPPSASVRQDPHLHFAHGGQADFRGRNGVYYAFYSGPYLAVNVKTQDASFWLHGGKLLVHGSFLTEVHVVARSTSSTALALASFWAEELNPENWGWNVVNGTCKRHYFKIGKWGRKQCDRLSVEMTFSTATFTLGNWTVTARGNHVYNWISGPKHRIDVSFSARGDAPVRSLAHGIIGQSFASAEPRYGLRDEYPKAGEFTTSAMAEGAIEGEAAIYPFEGAPNGGHFFALDL</sequence>
<reference evidence="2" key="2">
    <citation type="submission" date="2024-10" db="UniProtKB">
        <authorList>
            <consortium name="EnsemblProtists"/>
        </authorList>
    </citation>
    <scope>IDENTIFICATION</scope>
</reference>
<dbReference type="AlphaFoldDB" id="A0A0D3KIE8"/>
<dbReference type="EnsemblProtists" id="EOD35533">
    <property type="protein sequence ID" value="EOD35533"/>
    <property type="gene ID" value="EMIHUDRAFT_201680"/>
</dbReference>
<dbReference type="KEGG" id="ehx:EMIHUDRAFT_201680"/>
<evidence type="ECO:0000313" key="2">
    <source>
        <dbReference type="EnsemblProtists" id="EOD35533"/>
    </source>
</evidence>
<dbReference type="Proteomes" id="UP000013827">
    <property type="component" value="Unassembled WGS sequence"/>
</dbReference>
<proteinExistence type="predicted"/>
<dbReference type="RefSeq" id="XP_005787962.1">
    <property type="nucleotide sequence ID" value="XM_005787905.1"/>
</dbReference>
<name>A0A0D3KIE8_EMIH1</name>
<dbReference type="HOGENOM" id="CLU_359207_0_0_1"/>
<dbReference type="PaxDb" id="2903-EOD35533"/>
<evidence type="ECO:0000313" key="3">
    <source>
        <dbReference type="Proteomes" id="UP000013827"/>
    </source>
</evidence>
<accession>A0A0D3KIE8</accession>
<protein>
    <submittedName>
        <fullName evidence="2">Uncharacterized protein</fullName>
    </submittedName>
</protein>
<reference evidence="3" key="1">
    <citation type="journal article" date="2013" name="Nature">
        <title>Pan genome of the phytoplankton Emiliania underpins its global distribution.</title>
        <authorList>
            <person name="Read B.A."/>
            <person name="Kegel J."/>
            <person name="Klute M.J."/>
            <person name="Kuo A."/>
            <person name="Lefebvre S.C."/>
            <person name="Maumus F."/>
            <person name="Mayer C."/>
            <person name="Miller J."/>
            <person name="Monier A."/>
            <person name="Salamov A."/>
            <person name="Young J."/>
            <person name="Aguilar M."/>
            <person name="Claverie J.M."/>
            <person name="Frickenhaus S."/>
            <person name="Gonzalez K."/>
            <person name="Herman E.K."/>
            <person name="Lin Y.C."/>
            <person name="Napier J."/>
            <person name="Ogata H."/>
            <person name="Sarno A.F."/>
            <person name="Shmutz J."/>
            <person name="Schroeder D."/>
            <person name="de Vargas C."/>
            <person name="Verret F."/>
            <person name="von Dassow P."/>
            <person name="Valentin K."/>
            <person name="Van de Peer Y."/>
            <person name="Wheeler G."/>
            <person name="Dacks J.B."/>
            <person name="Delwiche C.F."/>
            <person name="Dyhrman S.T."/>
            <person name="Glockner G."/>
            <person name="John U."/>
            <person name="Richards T."/>
            <person name="Worden A.Z."/>
            <person name="Zhang X."/>
            <person name="Grigoriev I.V."/>
            <person name="Allen A.E."/>
            <person name="Bidle K."/>
            <person name="Borodovsky M."/>
            <person name="Bowler C."/>
            <person name="Brownlee C."/>
            <person name="Cock J.M."/>
            <person name="Elias M."/>
            <person name="Gladyshev V.N."/>
            <person name="Groth M."/>
            <person name="Guda C."/>
            <person name="Hadaegh A."/>
            <person name="Iglesias-Rodriguez M.D."/>
            <person name="Jenkins J."/>
            <person name="Jones B.M."/>
            <person name="Lawson T."/>
            <person name="Leese F."/>
            <person name="Lindquist E."/>
            <person name="Lobanov A."/>
            <person name="Lomsadze A."/>
            <person name="Malik S.B."/>
            <person name="Marsh M.E."/>
            <person name="Mackinder L."/>
            <person name="Mock T."/>
            <person name="Mueller-Roeber B."/>
            <person name="Pagarete A."/>
            <person name="Parker M."/>
            <person name="Probert I."/>
            <person name="Quesneville H."/>
            <person name="Raines C."/>
            <person name="Rensing S.A."/>
            <person name="Riano-Pachon D.M."/>
            <person name="Richier S."/>
            <person name="Rokitta S."/>
            <person name="Shiraiwa Y."/>
            <person name="Soanes D.M."/>
            <person name="van der Giezen M."/>
            <person name="Wahlund T.M."/>
            <person name="Williams B."/>
            <person name="Wilson W."/>
            <person name="Wolfe G."/>
            <person name="Wurch L.L."/>
        </authorList>
    </citation>
    <scope>NUCLEOTIDE SEQUENCE</scope>
</reference>
<feature type="region of interest" description="Disordered" evidence="1">
    <location>
        <begin position="1"/>
        <end position="20"/>
    </location>
</feature>
<organism evidence="2 3">
    <name type="scientific">Emiliania huxleyi (strain CCMP1516)</name>
    <dbReference type="NCBI Taxonomy" id="280463"/>
    <lineage>
        <taxon>Eukaryota</taxon>
        <taxon>Haptista</taxon>
        <taxon>Haptophyta</taxon>
        <taxon>Prymnesiophyceae</taxon>
        <taxon>Isochrysidales</taxon>
        <taxon>Noelaerhabdaceae</taxon>
        <taxon>Emiliania</taxon>
    </lineage>
</organism>
<evidence type="ECO:0000256" key="1">
    <source>
        <dbReference type="SAM" id="MobiDB-lite"/>
    </source>
</evidence>
<dbReference type="GeneID" id="17280803"/>
<keyword evidence="3" id="KW-1185">Reference proteome</keyword>